<feature type="compositionally biased region" description="Polar residues" evidence="1">
    <location>
        <begin position="242"/>
        <end position="278"/>
    </location>
</feature>
<dbReference type="PATRIC" id="fig|1408103.3.peg.1290"/>
<dbReference type="PROSITE" id="PS50006">
    <property type="entry name" value="FHA_DOMAIN"/>
    <property type="match status" value="1"/>
</dbReference>
<dbReference type="Gene3D" id="2.60.200.20">
    <property type="match status" value="1"/>
</dbReference>
<dbReference type="EMBL" id="LAYY01000005">
    <property type="protein sequence ID" value="KKK39019.1"/>
    <property type="molecule type" value="Genomic_DNA"/>
</dbReference>
<dbReference type="SUPFAM" id="SSF49879">
    <property type="entry name" value="SMAD/FHA domain"/>
    <property type="match status" value="1"/>
</dbReference>
<feature type="region of interest" description="Disordered" evidence="1">
    <location>
        <begin position="213"/>
        <end position="280"/>
    </location>
</feature>
<feature type="domain" description="FHA" evidence="2">
    <location>
        <begin position="336"/>
        <end position="386"/>
    </location>
</feature>
<dbReference type="SMART" id="SM00240">
    <property type="entry name" value="FHA"/>
    <property type="match status" value="1"/>
</dbReference>
<comment type="caution">
    <text evidence="3">The sequence shown here is derived from an EMBL/GenBank/DDBJ whole genome shotgun (WGS) entry which is preliminary data.</text>
</comment>
<dbReference type="Pfam" id="PF19909">
    <property type="entry name" value="DUF6382"/>
    <property type="match status" value="1"/>
</dbReference>
<dbReference type="InterPro" id="IPR008984">
    <property type="entry name" value="SMAD_FHA_dom_sf"/>
</dbReference>
<feature type="compositionally biased region" description="Polar residues" evidence="1">
    <location>
        <begin position="216"/>
        <end position="234"/>
    </location>
</feature>
<accession>A0A0M2SWS8</accession>
<dbReference type="CDD" id="cd00060">
    <property type="entry name" value="FHA"/>
    <property type="match status" value="1"/>
</dbReference>
<evidence type="ECO:0000313" key="3">
    <source>
        <dbReference type="EMBL" id="KKK39019.1"/>
    </source>
</evidence>
<sequence>MIKQVSLTLDNQFLFYKKSAHEVVDTAKLDWLQRSSIPGILPCVAIQDKFIRYDLAGATALAHTPVIIGSSLYSLLANIAETLMEAKKAGLDTGCFVMNKNQVFIDPFSNALVFIYLPVKNNSFEKVSLKEFIQELITVAPYDENSGASFFIKLHNYLLSSDSIEPEELAAKLGEWALDPGLQFEQNHHRFTSEPKYYSPGSALAAVIQFSEGRSDASQTGEDVQSSKRPSAATQPRERPSAITQSTERPSGSAQSTRDPAASMQSSENTARQESPLSGSFKAEEDLPQYPEDEGTTVLGVQQEEEEGTTVLGTAMSAPYLLAANGEKIYLDKPVFKIGRDPLQADYTRDNLVIGRVHALFLTQNGEYFFEDNASRNGSFINGVKAEPQQKIKIRHEDCIKLANEEYIFRLF</sequence>
<name>A0A0M2SWS8_9BACI</name>
<dbReference type="Pfam" id="PF00498">
    <property type="entry name" value="FHA"/>
    <property type="match status" value="1"/>
</dbReference>
<dbReference type="Proteomes" id="UP000034166">
    <property type="component" value="Unassembled WGS sequence"/>
</dbReference>
<dbReference type="InterPro" id="IPR045962">
    <property type="entry name" value="DUF6382"/>
</dbReference>
<evidence type="ECO:0000313" key="4">
    <source>
        <dbReference type="Proteomes" id="UP000034166"/>
    </source>
</evidence>
<gene>
    <name evidence="3" type="ORF">WQ57_05745</name>
</gene>
<dbReference type="AlphaFoldDB" id="A0A0M2SWS8"/>
<proteinExistence type="predicted"/>
<organism evidence="3 4">
    <name type="scientific">Mesobacillus campisalis</name>
    <dbReference type="NCBI Taxonomy" id="1408103"/>
    <lineage>
        <taxon>Bacteria</taxon>
        <taxon>Bacillati</taxon>
        <taxon>Bacillota</taxon>
        <taxon>Bacilli</taxon>
        <taxon>Bacillales</taxon>
        <taxon>Bacillaceae</taxon>
        <taxon>Mesobacillus</taxon>
    </lineage>
</organism>
<reference evidence="3 4" key="1">
    <citation type="submission" date="2015-04" db="EMBL/GenBank/DDBJ databases">
        <title>Taxonomic description and genome sequence of Bacillus campisalis sp. nov., a novel member of the genus Bacillus isolated from solar saltern.</title>
        <authorList>
            <person name="Mathan Kumar R."/>
            <person name="Kaur G."/>
            <person name="Kumar A."/>
            <person name="Singh N.K."/>
            <person name="Kaur N."/>
            <person name="Kumar N."/>
            <person name="Mayilraj S."/>
        </authorList>
    </citation>
    <scope>NUCLEOTIDE SEQUENCE [LARGE SCALE GENOMIC DNA]</scope>
    <source>
        <strain evidence="3 4">SA2-6</strain>
    </source>
</reference>
<keyword evidence="4" id="KW-1185">Reference proteome</keyword>
<dbReference type="InterPro" id="IPR000253">
    <property type="entry name" value="FHA_dom"/>
</dbReference>
<evidence type="ECO:0000256" key="1">
    <source>
        <dbReference type="SAM" id="MobiDB-lite"/>
    </source>
</evidence>
<evidence type="ECO:0000259" key="2">
    <source>
        <dbReference type="PROSITE" id="PS50006"/>
    </source>
</evidence>
<protein>
    <recommendedName>
        <fullName evidence="2">FHA domain-containing protein</fullName>
    </recommendedName>
</protein>